<keyword evidence="2" id="KW-0012">Acyltransferase</keyword>
<proteinExistence type="predicted"/>
<comment type="caution">
    <text evidence="4">The sequence shown here is derived from an EMBL/GenBank/DDBJ whole genome shotgun (WGS) entry which is preliminary data.</text>
</comment>
<evidence type="ECO:0000313" key="4">
    <source>
        <dbReference type="EMBL" id="MDR6168404.1"/>
    </source>
</evidence>
<evidence type="ECO:0000259" key="3">
    <source>
        <dbReference type="PROSITE" id="PS51186"/>
    </source>
</evidence>
<protein>
    <submittedName>
        <fullName evidence="4">GNAT superfamily N-acetyltransferase</fullName>
    </submittedName>
</protein>
<dbReference type="CDD" id="cd04301">
    <property type="entry name" value="NAT_SF"/>
    <property type="match status" value="1"/>
</dbReference>
<dbReference type="Gene3D" id="3.40.630.30">
    <property type="match status" value="1"/>
</dbReference>
<dbReference type="PROSITE" id="PS51186">
    <property type="entry name" value="GNAT"/>
    <property type="match status" value="1"/>
</dbReference>
<dbReference type="SUPFAM" id="SSF55729">
    <property type="entry name" value="Acyl-CoA N-acyltransferases (Nat)"/>
    <property type="match status" value="1"/>
</dbReference>
<dbReference type="InterPro" id="IPR000182">
    <property type="entry name" value="GNAT_dom"/>
</dbReference>
<dbReference type="InterPro" id="IPR050832">
    <property type="entry name" value="Bact_Acetyltransf"/>
</dbReference>
<gene>
    <name evidence="4" type="ORF">QE367_002608</name>
</gene>
<dbReference type="Proteomes" id="UP001260188">
    <property type="component" value="Unassembled WGS sequence"/>
</dbReference>
<dbReference type="RefSeq" id="WP_023952719.1">
    <property type="nucleotide sequence ID" value="NZ_CP018134.1"/>
</dbReference>
<dbReference type="Pfam" id="PF00583">
    <property type="entry name" value="Acetyltransf_1"/>
    <property type="match status" value="1"/>
</dbReference>
<dbReference type="EMBL" id="JAVIZA010000001">
    <property type="protein sequence ID" value="MDR6168404.1"/>
    <property type="molecule type" value="Genomic_DNA"/>
</dbReference>
<feature type="domain" description="N-acetyltransferase" evidence="3">
    <location>
        <begin position="17"/>
        <end position="169"/>
    </location>
</feature>
<dbReference type="InterPro" id="IPR016181">
    <property type="entry name" value="Acyl_CoA_acyltransferase"/>
</dbReference>
<name>A0ABU1I3D9_9MICO</name>
<sequence length="169" mass="18756">MERDLTWRIVDVAYDDPRARDLRRQLDDDLGARYDGFHGDEPDERRRARARALATHPDEIVTTLIALVAEAGADEAPAGHVILRRLGDEWEIKRLIVAPAFRGLGIARALMSAALDAARADGAERVILQTGLQQPESLALYSSMGFSRIPVYEPYAETMPRSVCFALAL</sequence>
<reference evidence="4 5" key="1">
    <citation type="submission" date="2023-08" db="EMBL/GenBank/DDBJ databases">
        <title>Functional and genomic diversity of the sorghum phyllosphere microbiome.</title>
        <authorList>
            <person name="Shade A."/>
        </authorList>
    </citation>
    <scope>NUCLEOTIDE SEQUENCE [LARGE SCALE GENOMIC DNA]</scope>
    <source>
        <strain evidence="4 5">SORGH_AS_0919</strain>
    </source>
</reference>
<dbReference type="PANTHER" id="PTHR43877:SF2">
    <property type="entry name" value="AMINOALKYLPHOSPHONATE N-ACETYLTRANSFERASE-RELATED"/>
    <property type="match status" value="1"/>
</dbReference>
<organism evidence="4 5">
    <name type="scientific">Microbacterium paludicola</name>
    <dbReference type="NCBI Taxonomy" id="300019"/>
    <lineage>
        <taxon>Bacteria</taxon>
        <taxon>Bacillati</taxon>
        <taxon>Actinomycetota</taxon>
        <taxon>Actinomycetes</taxon>
        <taxon>Micrococcales</taxon>
        <taxon>Microbacteriaceae</taxon>
        <taxon>Microbacterium</taxon>
    </lineage>
</organism>
<evidence type="ECO:0000313" key="5">
    <source>
        <dbReference type="Proteomes" id="UP001260188"/>
    </source>
</evidence>
<keyword evidence="5" id="KW-1185">Reference proteome</keyword>
<accession>A0ABU1I3D9</accession>
<evidence type="ECO:0000256" key="1">
    <source>
        <dbReference type="ARBA" id="ARBA00022679"/>
    </source>
</evidence>
<evidence type="ECO:0000256" key="2">
    <source>
        <dbReference type="ARBA" id="ARBA00023315"/>
    </source>
</evidence>
<keyword evidence="1" id="KW-0808">Transferase</keyword>
<dbReference type="PANTHER" id="PTHR43877">
    <property type="entry name" value="AMINOALKYLPHOSPHONATE N-ACETYLTRANSFERASE-RELATED-RELATED"/>
    <property type="match status" value="1"/>
</dbReference>